<protein>
    <recommendedName>
        <fullName evidence="2">Tyr recombinase domain-containing protein</fullName>
    </recommendedName>
</protein>
<dbReference type="InterPro" id="IPR013762">
    <property type="entry name" value="Integrase-like_cat_sf"/>
</dbReference>
<dbReference type="Proteomes" id="UP001228044">
    <property type="component" value="Unassembled WGS sequence"/>
</dbReference>
<evidence type="ECO:0000313" key="4">
    <source>
        <dbReference type="Proteomes" id="UP001228044"/>
    </source>
</evidence>
<sequence>MQTVSRAAGNNSAVIGNLHRLYMFTTPPSHAEFGACSAIAHPGSAPESDTPQPASTAMTYRQLLDHGVALFDANGKQQAKNMASALRLWVQVHGYSFDKPVGEEFSVDFDKFFLRFGDVIAERLAKRTQRDRQEQVLRWRRIAEELRRRDLLPATFSDALQHCIKTSPLTLRQIARDSGIGAHSLRYWADGRGQPRGAAVTELAKLEATLELPLGTLSRRLPPARRTRYERGVAKNDKTTSFTKIRKAQLARLKKPYAMEFSSALSAQWTDLLRLKTDPMRDEARARNTWRVKPLERVGSLIKPWMVVDGQVCPTAGVHWQFFASYLGWLTLPRPEGPGIPHPEAQTLAWLADHQQVIAYAKWRIGLSGRKFHNGVNVLLQLVESYLRAQTGFLWLRPELRASVPSMALLIEQTNAASCSETAAWQRHCELARRELREFREKTADTMGIRLSRDPTERLATVLHDEFPLKKLLEFIETLERSAPPPAHQRDYCAWIRDVTLCRLLVSNPLRASQYAAMTFRADGSGNLYRAGPGRYCLRFEPQDFKNEKGAAKEKYEVEVDTSVVPWIDRYLAESRPHMVDAEVTDRFFLATVVGPRKHKAFLEEQGLEQPKGWSAHGILARMKTLTSTYIEGCAGFGGHGFRHIIATDHLRRNPGDCLTVATLLHDKLETVLKNYAHLKPADGLRALSMGIREATAQLAAQRKR</sequence>
<reference evidence="3 4" key="1">
    <citation type="submission" date="2023-06" db="EMBL/GenBank/DDBJ databases">
        <title>Pelomonas sp. PFR6 16S ribosomal RNA gene Genome sequencing and assembly.</title>
        <authorList>
            <person name="Woo H."/>
        </authorList>
    </citation>
    <scope>NUCLEOTIDE SEQUENCE [LARGE SCALE GENOMIC DNA]</scope>
    <source>
        <strain evidence="3 4">PFR6</strain>
    </source>
</reference>
<dbReference type="InterPro" id="IPR011010">
    <property type="entry name" value="DNA_brk_join_enz"/>
</dbReference>
<proteinExistence type="predicted"/>
<dbReference type="RefSeq" id="WP_290357061.1">
    <property type="nucleotide sequence ID" value="NZ_JAUHHC010000001.1"/>
</dbReference>
<dbReference type="InterPro" id="IPR002104">
    <property type="entry name" value="Integrase_catalytic"/>
</dbReference>
<dbReference type="SUPFAM" id="SSF56349">
    <property type="entry name" value="DNA breaking-rejoining enzymes"/>
    <property type="match status" value="1"/>
</dbReference>
<gene>
    <name evidence="3" type="ORF">QWJ38_00430</name>
</gene>
<keyword evidence="1" id="KW-0233">DNA recombination</keyword>
<dbReference type="Gene3D" id="1.10.443.10">
    <property type="entry name" value="Intergrase catalytic core"/>
    <property type="match status" value="1"/>
</dbReference>
<evidence type="ECO:0000259" key="2">
    <source>
        <dbReference type="PROSITE" id="PS51898"/>
    </source>
</evidence>
<comment type="caution">
    <text evidence="3">The sequence shown here is derived from an EMBL/GenBank/DDBJ whole genome shotgun (WGS) entry which is preliminary data.</text>
</comment>
<dbReference type="PROSITE" id="PS51898">
    <property type="entry name" value="TYR_RECOMBINASE"/>
    <property type="match status" value="1"/>
</dbReference>
<feature type="domain" description="Tyr recombinase" evidence="2">
    <location>
        <begin position="458"/>
        <end position="690"/>
    </location>
</feature>
<evidence type="ECO:0000313" key="3">
    <source>
        <dbReference type="EMBL" id="MDN3918730.1"/>
    </source>
</evidence>
<dbReference type="EMBL" id="JAUHHC010000001">
    <property type="protein sequence ID" value="MDN3918730.1"/>
    <property type="molecule type" value="Genomic_DNA"/>
</dbReference>
<name>A0ABT8DJY3_9BURK</name>
<evidence type="ECO:0000256" key="1">
    <source>
        <dbReference type="ARBA" id="ARBA00023172"/>
    </source>
</evidence>
<organism evidence="3 4">
    <name type="scientific">Roseateles violae</name>
    <dbReference type="NCBI Taxonomy" id="3058042"/>
    <lineage>
        <taxon>Bacteria</taxon>
        <taxon>Pseudomonadati</taxon>
        <taxon>Pseudomonadota</taxon>
        <taxon>Betaproteobacteria</taxon>
        <taxon>Burkholderiales</taxon>
        <taxon>Sphaerotilaceae</taxon>
        <taxon>Roseateles</taxon>
    </lineage>
</organism>
<keyword evidence="4" id="KW-1185">Reference proteome</keyword>
<accession>A0ABT8DJY3</accession>